<sequence>MEKKTIIIISLVSAVFSLIYVLLAYFGLTRYMGLYMFSTEGYSKNYKNLDKIGKHRTVISLTSTPKQMKKLTHTIKSLLDQTVRVDLISVVVPYGNQYKLPKELKDSVAVFRCGQDRDLLNCIIPAITRESESTTRIITLGAGRAYGKDFIETLMEESEKNPEKIIYMNNKNYMDLTKGIVFYTKFFKEDFLNIPKGVNGNKWINDYFRNFPKKRINYGENYKSW</sequence>
<name>A0A6C0JPK2_9ZZZZ</name>
<protein>
    <recommendedName>
        <fullName evidence="3">Glycosyltransferase</fullName>
    </recommendedName>
</protein>
<evidence type="ECO:0000313" key="2">
    <source>
        <dbReference type="EMBL" id="QHU06811.1"/>
    </source>
</evidence>
<dbReference type="EMBL" id="MN740667">
    <property type="protein sequence ID" value="QHU06811.1"/>
    <property type="molecule type" value="Genomic_DNA"/>
</dbReference>
<evidence type="ECO:0000256" key="1">
    <source>
        <dbReference type="SAM" id="Phobius"/>
    </source>
</evidence>
<proteinExistence type="predicted"/>
<keyword evidence="1" id="KW-1133">Transmembrane helix</keyword>
<accession>A0A6C0JPK2</accession>
<feature type="transmembrane region" description="Helical" evidence="1">
    <location>
        <begin position="6"/>
        <end position="28"/>
    </location>
</feature>
<organism evidence="2">
    <name type="scientific">viral metagenome</name>
    <dbReference type="NCBI Taxonomy" id="1070528"/>
    <lineage>
        <taxon>unclassified sequences</taxon>
        <taxon>metagenomes</taxon>
        <taxon>organismal metagenomes</taxon>
    </lineage>
</organism>
<reference evidence="2" key="1">
    <citation type="journal article" date="2020" name="Nature">
        <title>Giant virus diversity and host interactions through global metagenomics.</title>
        <authorList>
            <person name="Schulz F."/>
            <person name="Roux S."/>
            <person name="Paez-Espino D."/>
            <person name="Jungbluth S."/>
            <person name="Walsh D.A."/>
            <person name="Denef V.J."/>
            <person name="McMahon K.D."/>
            <person name="Konstantinidis K.T."/>
            <person name="Eloe-Fadrosh E.A."/>
            <person name="Kyrpides N.C."/>
            <person name="Woyke T."/>
        </authorList>
    </citation>
    <scope>NUCLEOTIDE SEQUENCE</scope>
    <source>
        <strain evidence="2">GVMAG-S-1038524-41</strain>
    </source>
</reference>
<evidence type="ECO:0008006" key="3">
    <source>
        <dbReference type="Google" id="ProtNLM"/>
    </source>
</evidence>
<keyword evidence="1" id="KW-0472">Membrane</keyword>
<keyword evidence="1" id="KW-0812">Transmembrane</keyword>
<dbReference type="AlphaFoldDB" id="A0A6C0JPK2"/>